<evidence type="ECO:0000256" key="3">
    <source>
        <dbReference type="ARBA" id="ARBA00023136"/>
    </source>
</evidence>
<dbReference type="EMBL" id="BRYB01000470">
    <property type="protein sequence ID" value="GMI30592.1"/>
    <property type="molecule type" value="Genomic_DNA"/>
</dbReference>
<evidence type="ECO:0000256" key="2">
    <source>
        <dbReference type="ARBA" id="ARBA00022692"/>
    </source>
</evidence>
<evidence type="ECO:0000256" key="4">
    <source>
        <dbReference type="SAM" id="MobiDB-lite"/>
    </source>
</evidence>
<evidence type="ECO:0000313" key="5">
    <source>
        <dbReference type="EMBL" id="GMI30592.1"/>
    </source>
</evidence>
<comment type="subcellular location">
    <subcellularLocation>
        <location evidence="1">Membrane</location>
    </subcellularLocation>
</comment>
<feature type="region of interest" description="Disordered" evidence="4">
    <location>
        <begin position="381"/>
        <end position="402"/>
    </location>
</feature>
<organism evidence="5 6">
    <name type="scientific">Tetraparma gracilis</name>
    <dbReference type="NCBI Taxonomy" id="2962635"/>
    <lineage>
        <taxon>Eukaryota</taxon>
        <taxon>Sar</taxon>
        <taxon>Stramenopiles</taxon>
        <taxon>Ochrophyta</taxon>
        <taxon>Bolidophyceae</taxon>
        <taxon>Parmales</taxon>
        <taxon>Triparmaceae</taxon>
        <taxon>Tetraparma</taxon>
    </lineage>
</organism>
<evidence type="ECO:0000256" key="1">
    <source>
        <dbReference type="ARBA" id="ARBA00004370"/>
    </source>
</evidence>
<dbReference type="SUPFAM" id="SSF103506">
    <property type="entry name" value="Mitochondrial carrier"/>
    <property type="match status" value="1"/>
</dbReference>
<evidence type="ECO:0000313" key="6">
    <source>
        <dbReference type="Proteomes" id="UP001165060"/>
    </source>
</evidence>
<dbReference type="Gene3D" id="1.50.40.10">
    <property type="entry name" value="Mitochondrial carrier domain"/>
    <property type="match status" value="1"/>
</dbReference>
<keyword evidence="3" id="KW-0472">Membrane</keyword>
<accession>A0ABQ6MQC4</accession>
<reference evidence="5 6" key="1">
    <citation type="journal article" date="2023" name="Commun. Biol.">
        <title>Genome analysis of Parmales, the sister group of diatoms, reveals the evolutionary specialization of diatoms from phago-mixotrophs to photoautotrophs.</title>
        <authorList>
            <person name="Ban H."/>
            <person name="Sato S."/>
            <person name="Yoshikawa S."/>
            <person name="Yamada K."/>
            <person name="Nakamura Y."/>
            <person name="Ichinomiya M."/>
            <person name="Sato N."/>
            <person name="Blanc-Mathieu R."/>
            <person name="Endo H."/>
            <person name="Kuwata A."/>
            <person name="Ogata H."/>
        </authorList>
    </citation>
    <scope>NUCLEOTIDE SEQUENCE [LARGE SCALE GENOMIC DNA]</scope>
</reference>
<feature type="compositionally biased region" description="Low complexity" evidence="4">
    <location>
        <begin position="382"/>
        <end position="402"/>
    </location>
</feature>
<dbReference type="InterPro" id="IPR023395">
    <property type="entry name" value="MCP_dom_sf"/>
</dbReference>
<name>A0ABQ6MQC4_9STRA</name>
<gene>
    <name evidence="5" type="ORF">TeGR_g2133</name>
</gene>
<comment type="caution">
    <text evidence="5">The sequence shown here is derived from an EMBL/GenBank/DDBJ whole genome shotgun (WGS) entry which is preliminary data.</text>
</comment>
<keyword evidence="2" id="KW-0812">Transmembrane</keyword>
<dbReference type="Proteomes" id="UP001165060">
    <property type="component" value="Unassembled WGS sequence"/>
</dbReference>
<proteinExistence type="predicted"/>
<sequence length="503" mass="54619">MDPLLTETFHDVIDDFLTFSSVLSLYLRSTLPRRSLSEVSALLLEGDPSWERWLLQNAPVALLRQLAENPLLEEPAPPARPGRELEKGAGEALLDHVRVMSMSCACDLAVLPFWAIKVNHIAGVYRTEALRALVSANKSQNKFLSANLLSQLLSLLPSPPPLLSFRRLFRGSVAVCLLGLLRNYNAVTQREDETQGATRPTFTYSFEGTGGNELTRDSKNKIKSMALLHDGQHSQRATGRPSVVAASPRMMERRASGNVYYESAEDIKMSEEDRAKLPYARAAPPPVAKISALGRGLVSVLLHPLELIAVRQVTSDSASYGSFLSSVRSIYMETPGGSLTGFFRGWRSTLINAVFIPKGGWFMMGIPYLVRVRRMLPGAGDSSSSSSSSSSSLSSSSSSLSSSSALALPTAGIASSLQIERIGQSLEILRSILSPGGGGVQALFSGAEVNLRSLVPSFLCLFAARVAVHAVFGRSRKAKIRRVRRDAFVRLFFEKAKAKSESS</sequence>
<protein>
    <submittedName>
        <fullName evidence="5">Uncharacterized protein</fullName>
    </submittedName>
</protein>
<keyword evidence="6" id="KW-1185">Reference proteome</keyword>
<feature type="compositionally biased region" description="Polar residues" evidence="4">
    <location>
        <begin position="195"/>
        <end position="206"/>
    </location>
</feature>
<feature type="region of interest" description="Disordered" evidence="4">
    <location>
        <begin position="191"/>
        <end position="210"/>
    </location>
</feature>